<dbReference type="EMBL" id="NJHN03000104">
    <property type="protein sequence ID" value="KAH9414897.1"/>
    <property type="molecule type" value="Genomic_DNA"/>
</dbReference>
<sequence length="154" mass="17876">MWILSQKKRTVLGNNFIILSTMESSNINQNNEFRFESDTVSLEDIRQQVVEKTQNKQSTNTRNLFLDLFDSVGQISSKFRDHTDNDCKVGLPEWSDDERKSLEMAVNVTMEKLIKLSDKCQIDLADATLKKMDKNKQKYPVEKAFGMAKKYNEL</sequence>
<dbReference type="InterPro" id="IPR052555">
    <property type="entry name" value="dCTP_Pyrophosphatase"/>
</dbReference>
<dbReference type="SUPFAM" id="SSF101386">
    <property type="entry name" value="all-alpha NTP pyrophosphatases"/>
    <property type="match status" value="1"/>
</dbReference>
<protein>
    <submittedName>
        <fullName evidence="1">dCTP pyrophosphatase 1</fullName>
    </submittedName>
</protein>
<accession>A0ABQ8IXI5</accession>
<dbReference type="PANTHER" id="PTHR46523:SF1">
    <property type="entry name" value="DCTP PYROPHOSPHATASE 1"/>
    <property type="match status" value="1"/>
</dbReference>
<organism evidence="1 2">
    <name type="scientific">Dermatophagoides pteronyssinus</name>
    <name type="common">European house dust mite</name>
    <dbReference type="NCBI Taxonomy" id="6956"/>
    <lineage>
        <taxon>Eukaryota</taxon>
        <taxon>Metazoa</taxon>
        <taxon>Ecdysozoa</taxon>
        <taxon>Arthropoda</taxon>
        <taxon>Chelicerata</taxon>
        <taxon>Arachnida</taxon>
        <taxon>Acari</taxon>
        <taxon>Acariformes</taxon>
        <taxon>Sarcoptiformes</taxon>
        <taxon>Astigmata</taxon>
        <taxon>Psoroptidia</taxon>
        <taxon>Analgoidea</taxon>
        <taxon>Pyroglyphidae</taxon>
        <taxon>Dermatophagoidinae</taxon>
        <taxon>Dermatophagoides</taxon>
    </lineage>
</organism>
<name>A0ABQ8IXI5_DERPT</name>
<evidence type="ECO:0000313" key="2">
    <source>
        <dbReference type="Proteomes" id="UP000887458"/>
    </source>
</evidence>
<keyword evidence="2" id="KW-1185">Reference proteome</keyword>
<evidence type="ECO:0000313" key="1">
    <source>
        <dbReference type="EMBL" id="KAH9414897.1"/>
    </source>
</evidence>
<comment type="caution">
    <text evidence="1">The sequence shown here is derived from an EMBL/GenBank/DDBJ whole genome shotgun (WGS) entry which is preliminary data.</text>
</comment>
<reference evidence="1 2" key="1">
    <citation type="journal article" date="2018" name="J. Allergy Clin. Immunol.">
        <title>High-quality assembly of Dermatophagoides pteronyssinus genome and transcriptome reveals a wide range of novel allergens.</title>
        <authorList>
            <person name="Liu X.Y."/>
            <person name="Yang K.Y."/>
            <person name="Wang M.Q."/>
            <person name="Kwok J.S."/>
            <person name="Zeng X."/>
            <person name="Yang Z."/>
            <person name="Xiao X.J."/>
            <person name="Lau C.P."/>
            <person name="Li Y."/>
            <person name="Huang Z.M."/>
            <person name="Ba J.G."/>
            <person name="Yim A.K."/>
            <person name="Ouyang C.Y."/>
            <person name="Ngai S.M."/>
            <person name="Chan T.F."/>
            <person name="Leung E.L."/>
            <person name="Liu L."/>
            <person name="Liu Z.G."/>
            <person name="Tsui S.K."/>
        </authorList>
    </citation>
    <scope>NUCLEOTIDE SEQUENCE [LARGE SCALE GENOMIC DNA]</scope>
    <source>
        <strain evidence="1">Derp</strain>
    </source>
</reference>
<dbReference type="Proteomes" id="UP000887458">
    <property type="component" value="Unassembled WGS sequence"/>
</dbReference>
<dbReference type="Gene3D" id="1.10.287.1080">
    <property type="entry name" value="MazG-like"/>
    <property type="match status" value="1"/>
</dbReference>
<reference evidence="1 2" key="2">
    <citation type="journal article" date="2022" name="Mol. Biol. Evol.">
        <title>Comparative Genomics Reveals Insights into the Divergent Evolution of Astigmatic Mites and Household Pest Adaptations.</title>
        <authorList>
            <person name="Xiong Q."/>
            <person name="Wan A.T."/>
            <person name="Liu X."/>
            <person name="Fung C.S."/>
            <person name="Xiao X."/>
            <person name="Malainual N."/>
            <person name="Hou J."/>
            <person name="Wang L."/>
            <person name="Wang M."/>
            <person name="Yang K.Y."/>
            <person name="Cui Y."/>
            <person name="Leung E.L."/>
            <person name="Nong W."/>
            <person name="Shin S.K."/>
            <person name="Au S.W."/>
            <person name="Jeong K.Y."/>
            <person name="Chew F.T."/>
            <person name="Hui J.H."/>
            <person name="Leung T.F."/>
            <person name="Tungtrongchitr A."/>
            <person name="Zhong N."/>
            <person name="Liu Z."/>
            <person name="Tsui S.K."/>
        </authorList>
    </citation>
    <scope>NUCLEOTIDE SEQUENCE [LARGE SCALE GENOMIC DNA]</scope>
    <source>
        <strain evidence="1">Derp</strain>
    </source>
</reference>
<dbReference type="PANTHER" id="PTHR46523">
    <property type="entry name" value="DCTP PYROPHOSPHATASE 1"/>
    <property type="match status" value="1"/>
</dbReference>
<proteinExistence type="predicted"/>
<gene>
    <name evidence="1" type="primary">DCTPP1</name>
    <name evidence="1" type="ORF">DERP_012487</name>
</gene>